<evidence type="ECO:0000313" key="1">
    <source>
        <dbReference type="EMBL" id="OAN15344.1"/>
    </source>
</evidence>
<evidence type="ECO:0000313" key="2">
    <source>
        <dbReference type="Proteomes" id="UP000078447"/>
    </source>
</evidence>
<gene>
    <name evidence="1" type="ORF">A3783_05250</name>
</gene>
<keyword evidence="2" id="KW-1185">Reference proteome</keyword>
<evidence type="ECO:0008006" key="3">
    <source>
        <dbReference type="Google" id="ProtNLM"/>
    </source>
</evidence>
<proteinExistence type="predicted"/>
<dbReference type="RefSeq" id="WP_028106199.1">
    <property type="nucleotide sequence ID" value="NZ_LVVL01000001.1"/>
</dbReference>
<reference evidence="1 2" key="1">
    <citation type="submission" date="2016-03" db="EMBL/GenBank/DDBJ databases">
        <authorList>
            <person name="Cho S.-Y."/>
            <person name="Lim S."/>
            <person name="Kim H."/>
            <person name="Soh E.H."/>
            <person name="Moon J.S."/>
        </authorList>
    </citation>
    <scope>NUCLEOTIDE SEQUENCE [LARGE SCALE GENOMIC DNA]</scope>
    <source>
        <strain evidence="1 2">KCTC 3810</strain>
    </source>
</reference>
<name>A0ABX2VC31_9BACL</name>
<dbReference type="EMBL" id="LVVL01000001">
    <property type="protein sequence ID" value="OAN15344.1"/>
    <property type="molecule type" value="Genomic_DNA"/>
</dbReference>
<comment type="caution">
    <text evidence="1">The sequence shown here is derived from an EMBL/GenBank/DDBJ whole genome shotgun (WGS) entry which is preliminary data.</text>
</comment>
<sequence length="407" mass="46576">MRQLIPVVIGAVLLSGCSPDAKPIEYTYLPEVYDTLNLTDLKEDDPMLGVLIKQVCATKRIAPPKDYVVGKQYFVNLVSQFPESMGEQAVYLKTKQDRFLYCHDYVSKPGYHKLTPEQDRFPSSKLLKPEKDITFQPLSSDFKKSISSFRNSLMTSARQLSLPTTGYLVARATNEQTKQTVVTNIMELTPFVGTVPIFLESNIQMREPFEVQLNLLGQQRYQATFHSSKERSTIDFEEAPHADGTYGTVTVKEKTGKATRYKLTVKREQQLPSGLDIPPDDLYDADYSLPRFAIFHDRPFGKLKFETDGGLNQADPFPLEGYIETSLEESKQLVRLIEDSEETERKGRLAERQYLTLLNKGKAQQFKIYLDRRVKKTDVYLEDVHRKISFKLSAAGRDLLLETYHIK</sequence>
<dbReference type="PROSITE" id="PS51257">
    <property type="entry name" value="PROKAR_LIPOPROTEIN"/>
    <property type="match status" value="1"/>
</dbReference>
<protein>
    <recommendedName>
        <fullName evidence="3">Lipoprotein</fullName>
    </recommendedName>
</protein>
<organism evidence="1 2">
    <name type="scientific">Exiguobacterium undae</name>
    <dbReference type="NCBI Taxonomy" id="169177"/>
    <lineage>
        <taxon>Bacteria</taxon>
        <taxon>Bacillati</taxon>
        <taxon>Bacillota</taxon>
        <taxon>Bacilli</taxon>
        <taxon>Bacillales</taxon>
        <taxon>Bacillales Family XII. Incertae Sedis</taxon>
        <taxon>Exiguobacterium</taxon>
    </lineage>
</organism>
<dbReference type="Proteomes" id="UP000078447">
    <property type="component" value="Unassembled WGS sequence"/>
</dbReference>
<accession>A0ABX2VC31</accession>